<gene>
    <name evidence="2" type="ORF">IX91_22460</name>
    <name evidence="3" type="ORF">VITU9109_15238</name>
</gene>
<evidence type="ECO:0000313" key="5">
    <source>
        <dbReference type="Proteomes" id="UP000030071"/>
    </source>
</evidence>
<evidence type="ECO:0000313" key="3">
    <source>
        <dbReference type="EMBL" id="EGU53436.1"/>
    </source>
</evidence>
<evidence type="ECO:0000313" key="2">
    <source>
        <dbReference type="EMBL" id="AIW16846.1"/>
    </source>
</evidence>
<proteinExistence type="predicted"/>
<dbReference type="EMBL" id="AFWI01000161">
    <property type="protein sequence ID" value="EGU53436.1"/>
    <property type="molecule type" value="Genomic_DNA"/>
</dbReference>
<sequence>MVKQQSVIAILLSSVVSVTLFGCTEEKAERMLNKETYSFTGVFENHYNSDLLEFKDAKVTYINSEGLDFTKPFEVDEDHLTIQMRNSSKEKREDIVMRIHGQSELLTCNVCAKYDIASIWLKKDFVPPKAPLSE</sequence>
<reference evidence="3 4" key="2">
    <citation type="journal article" date="2012" name="Int. J. Syst. Evol. Microbiol.">
        <title>Vibrio caribbeanicus sp. nov., isolated from the marine sponge Scleritoderma cyanea.</title>
        <authorList>
            <person name="Hoffmann M."/>
            <person name="Monday S.R."/>
            <person name="Allard M.W."/>
            <person name="Strain E.A."/>
            <person name="Whittaker P."/>
            <person name="Naum M."/>
            <person name="McCarthy P.J."/>
            <person name="Lopez J.V."/>
            <person name="Fischer M."/>
            <person name="Brown E.W."/>
        </authorList>
    </citation>
    <scope>NUCLEOTIDE SEQUENCE [LARGE SCALE GENOMIC DNA]</scope>
    <source>
        <strain evidence="3 4">ATCC 19109</strain>
    </source>
</reference>
<reference evidence="2 5" key="3">
    <citation type="submission" date="2014-08" db="EMBL/GenBank/DDBJ databases">
        <title>First Complete Genome Sequence of the Shellfish Pathogen Vibrio tubiashii.</title>
        <authorList>
            <person name="Richards G.P."/>
            <person name="Needleman D.S."/>
            <person name="Watson M.A."/>
            <person name="Bono J.L."/>
        </authorList>
    </citation>
    <scope>NUCLEOTIDE SEQUENCE [LARGE SCALE GENOMIC DNA]</scope>
    <source>
        <strain evidence="2 5">ATCC 19109</strain>
    </source>
</reference>
<keyword evidence="1" id="KW-0472">Membrane</keyword>
<dbReference type="PROSITE" id="PS51257">
    <property type="entry name" value="PROKAR_LIPOPROTEIN"/>
    <property type="match status" value="1"/>
</dbReference>
<evidence type="ECO:0000256" key="1">
    <source>
        <dbReference type="SAM" id="Phobius"/>
    </source>
</evidence>
<dbReference type="STRING" id="1051646.IX91_22460"/>
<accession>F9T7Q3</accession>
<feature type="transmembrane region" description="Helical" evidence="1">
    <location>
        <begin position="6"/>
        <end position="24"/>
    </location>
</feature>
<dbReference type="PATRIC" id="fig|1051646.9.peg.4417"/>
<dbReference type="KEGG" id="vtu:IX91_22460"/>
<reference evidence="3" key="1">
    <citation type="submission" date="2011-08" db="EMBL/GenBank/DDBJ databases">
        <authorList>
            <person name="Hoffman M."/>
            <person name="Strain E.A."/>
            <person name="Brown E."/>
            <person name="Allard M.W."/>
        </authorList>
    </citation>
    <scope>NUCLEOTIDE SEQUENCE</scope>
    <source>
        <strain evidence="3">ATCC 19109</strain>
    </source>
</reference>
<keyword evidence="2" id="KW-0449">Lipoprotein</keyword>
<dbReference type="HOGENOM" id="CLU_157334_0_0_6"/>
<dbReference type="Proteomes" id="UP000003836">
    <property type="component" value="Unassembled WGS sequence"/>
</dbReference>
<evidence type="ECO:0000313" key="4">
    <source>
        <dbReference type="Proteomes" id="UP000003836"/>
    </source>
</evidence>
<organism evidence="2 5">
    <name type="scientific">Vibrio tubiashii ATCC 19109</name>
    <dbReference type="NCBI Taxonomy" id="1051646"/>
    <lineage>
        <taxon>Bacteria</taxon>
        <taxon>Pseudomonadati</taxon>
        <taxon>Pseudomonadota</taxon>
        <taxon>Gammaproteobacteria</taxon>
        <taxon>Vibrionales</taxon>
        <taxon>Vibrionaceae</taxon>
        <taxon>Vibrio</taxon>
        <taxon>Vibrio oreintalis group</taxon>
    </lineage>
</organism>
<name>F9T7Q3_9VIBR</name>
<dbReference type="Proteomes" id="UP000030071">
    <property type="component" value="Chromosome 2"/>
</dbReference>
<dbReference type="RefSeq" id="WP_004745716.1">
    <property type="nucleotide sequence ID" value="NZ_AFWI01000161.1"/>
</dbReference>
<protein>
    <submittedName>
        <fullName evidence="2">Lipoprotein</fullName>
    </submittedName>
</protein>
<dbReference type="AlphaFoldDB" id="F9T7Q3"/>
<keyword evidence="1" id="KW-1133">Transmembrane helix</keyword>
<dbReference type="EMBL" id="CP009355">
    <property type="protein sequence ID" value="AIW16846.1"/>
    <property type="molecule type" value="Genomic_DNA"/>
</dbReference>
<dbReference type="eggNOG" id="ENOG5031NFW">
    <property type="taxonomic scope" value="Bacteria"/>
</dbReference>
<dbReference type="GeneID" id="23447488"/>
<keyword evidence="1" id="KW-0812">Transmembrane</keyword>
<keyword evidence="4" id="KW-1185">Reference proteome</keyword>